<accession>A0A2C6KW53</accession>
<gene>
    <name evidence="2" type="ORF">CSUI_005832</name>
</gene>
<feature type="region of interest" description="Disordered" evidence="1">
    <location>
        <begin position="1"/>
        <end position="38"/>
    </location>
</feature>
<feature type="non-terminal residue" evidence="2">
    <location>
        <position position="1"/>
    </location>
</feature>
<keyword evidence="3" id="KW-1185">Reference proteome</keyword>
<evidence type="ECO:0000256" key="1">
    <source>
        <dbReference type="SAM" id="MobiDB-lite"/>
    </source>
</evidence>
<dbReference type="GeneID" id="94429211"/>
<comment type="caution">
    <text evidence="2">The sequence shown here is derived from an EMBL/GenBank/DDBJ whole genome shotgun (WGS) entry which is preliminary data.</text>
</comment>
<proteinExistence type="predicted"/>
<evidence type="ECO:0000313" key="3">
    <source>
        <dbReference type="Proteomes" id="UP000221165"/>
    </source>
</evidence>
<reference evidence="2 3" key="1">
    <citation type="journal article" date="2017" name="Int. J. Parasitol.">
        <title>The genome of the protozoan parasite Cystoisospora suis and a reverse vaccinology approach to identify vaccine candidates.</title>
        <authorList>
            <person name="Palmieri N."/>
            <person name="Shrestha A."/>
            <person name="Ruttkowski B."/>
            <person name="Beck T."/>
            <person name="Vogl C."/>
            <person name="Tomley F."/>
            <person name="Blake D.P."/>
            <person name="Joachim A."/>
        </authorList>
    </citation>
    <scope>NUCLEOTIDE SEQUENCE [LARGE SCALE GENOMIC DNA]</scope>
    <source>
        <strain evidence="2 3">Wien I</strain>
    </source>
</reference>
<protein>
    <submittedName>
        <fullName evidence="2">Uncharacterized protein</fullName>
    </submittedName>
</protein>
<dbReference type="Proteomes" id="UP000221165">
    <property type="component" value="Unassembled WGS sequence"/>
</dbReference>
<dbReference type="RefSeq" id="XP_067922024.1">
    <property type="nucleotide sequence ID" value="XM_068066000.1"/>
</dbReference>
<sequence length="38" mass="4434">IRERKKKKEDEIKRSERRLKTAAGDLPRAAGCRRTGRP</sequence>
<organism evidence="2 3">
    <name type="scientific">Cystoisospora suis</name>
    <dbReference type="NCBI Taxonomy" id="483139"/>
    <lineage>
        <taxon>Eukaryota</taxon>
        <taxon>Sar</taxon>
        <taxon>Alveolata</taxon>
        <taxon>Apicomplexa</taxon>
        <taxon>Conoidasida</taxon>
        <taxon>Coccidia</taxon>
        <taxon>Eucoccidiorida</taxon>
        <taxon>Eimeriorina</taxon>
        <taxon>Sarcocystidae</taxon>
        <taxon>Cystoisospora</taxon>
    </lineage>
</organism>
<dbReference type="VEuPathDB" id="ToxoDB:CSUI_005832"/>
<dbReference type="AlphaFoldDB" id="A0A2C6KW53"/>
<feature type="compositionally biased region" description="Basic and acidic residues" evidence="1">
    <location>
        <begin position="1"/>
        <end position="14"/>
    </location>
</feature>
<dbReference type="EMBL" id="MIGC01002836">
    <property type="protein sequence ID" value="PHJ20335.1"/>
    <property type="molecule type" value="Genomic_DNA"/>
</dbReference>
<evidence type="ECO:0000313" key="2">
    <source>
        <dbReference type="EMBL" id="PHJ20335.1"/>
    </source>
</evidence>
<name>A0A2C6KW53_9APIC</name>